<evidence type="ECO:0000256" key="1">
    <source>
        <dbReference type="ARBA" id="ARBA00004370"/>
    </source>
</evidence>
<dbReference type="Gene3D" id="1.20.1250.20">
    <property type="entry name" value="MFS general substrate transporter like domains"/>
    <property type="match status" value="2"/>
</dbReference>
<dbReference type="AlphaFoldDB" id="A0A137NZQ9"/>
<proteinExistence type="predicted"/>
<organism evidence="6 7">
    <name type="scientific">Conidiobolus coronatus (strain ATCC 28846 / CBS 209.66 / NRRL 28638)</name>
    <name type="common">Delacroixia coronata</name>
    <dbReference type="NCBI Taxonomy" id="796925"/>
    <lineage>
        <taxon>Eukaryota</taxon>
        <taxon>Fungi</taxon>
        <taxon>Fungi incertae sedis</taxon>
        <taxon>Zoopagomycota</taxon>
        <taxon>Entomophthoromycotina</taxon>
        <taxon>Entomophthoromycetes</taxon>
        <taxon>Entomophthorales</taxon>
        <taxon>Ancylistaceae</taxon>
        <taxon>Conidiobolus</taxon>
    </lineage>
</organism>
<protein>
    <recommendedName>
        <fullName evidence="8">MFS general substrate transporter</fullName>
    </recommendedName>
</protein>
<evidence type="ECO:0000256" key="4">
    <source>
        <dbReference type="ARBA" id="ARBA00023136"/>
    </source>
</evidence>
<comment type="subcellular location">
    <subcellularLocation>
        <location evidence="1">Membrane</location>
    </subcellularLocation>
</comment>
<sequence>IDGIAYFLDCYDMYMLPYFAYYINTVYFGGNIPYIYDCLLRTAAPIGSLFVKFIILIFPIKIQHPIPNIGLILVMASSLGISLTGNGSGVNFIAALVFWRFALGIGLALEDPYKAILNLPSAKTATTPKLVMKAVYISLTCAILLGFVVSLVVSGSFKFVENDQIPILDYVWRIFAGNIFFPAAVILYCRMTRNIEGVRDEKCREETLIEGRNNITSGIIEDKEPRNFSWKESIAHFSKPKNFIVLTGGMYLMFVTSLIFWGYAWNLGTIFFLIGYVDPNWSLGTINFAVAVGVLTVAFGGIPGFFASISLIERIGRRNLHLLGFGGMTLINLILGFAFDRVKTTSSHLFVWLLTLESVFAQLAPNGTVLTKFNPTMSDPEQEPSSKGYYLTAMVLGLIASQFLFTYTKNIGGPSAFIHYTFQIYSYLSISALLITFLLPD</sequence>
<feature type="non-terminal residue" evidence="6">
    <location>
        <position position="1"/>
    </location>
</feature>
<feature type="transmembrane region" description="Helical" evidence="5">
    <location>
        <begin position="417"/>
        <end position="439"/>
    </location>
</feature>
<dbReference type="EMBL" id="KQ964582">
    <property type="protein sequence ID" value="KXN68323.1"/>
    <property type="molecule type" value="Genomic_DNA"/>
</dbReference>
<keyword evidence="2 5" id="KW-0812">Transmembrane</keyword>
<gene>
    <name evidence="6" type="ORF">CONCODRAFT_30944</name>
</gene>
<evidence type="ECO:0000256" key="5">
    <source>
        <dbReference type="SAM" id="Phobius"/>
    </source>
</evidence>
<feature type="transmembrane region" description="Helical" evidence="5">
    <location>
        <begin position="243"/>
        <end position="265"/>
    </location>
</feature>
<feature type="transmembrane region" description="Helical" evidence="5">
    <location>
        <begin position="170"/>
        <end position="189"/>
    </location>
</feature>
<evidence type="ECO:0000313" key="6">
    <source>
        <dbReference type="EMBL" id="KXN68323.1"/>
    </source>
</evidence>
<reference evidence="6 7" key="1">
    <citation type="journal article" date="2015" name="Genome Biol. Evol.">
        <title>Phylogenomic analyses indicate that early fungi evolved digesting cell walls of algal ancestors of land plants.</title>
        <authorList>
            <person name="Chang Y."/>
            <person name="Wang S."/>
            <person name="Sekimoto S."/>
            <person name="Aerts A.L."/>
            <person name="Choi C."/>
            <person name="Clum A."/>
            <person name="LaButti K.M."/>
            <person name="Lindquist E.A."/>
            <person name="Yee Ngan C."/>
            <person name="Ohm R.A."/>
            <person name="Salamov A.A."/>
            <person name="Grigoriev I.V."/>
            <person name="Spatafora J.W."/>
            <person name="Berbee M.L."/>
        </authorList>
    </citation>
    <scope>NUCLEOTIDE SEQUENCE [LARGE SCALE GENOMIC DNA]</scope>
    <source>
        <strain evidence="6 7">NRRL 28638</strain>
    </source>
</reference>
<evidence type="ECO:0000256" key="2">
    <source>
        <dbReference type="ARBA" id="ARBA00022692"/>
    </source>
</evidence>
<evidence type="ECO:0000256" key="3">
    <source>
        <dbReference type="ARBA" id="ARBA00022989"/>
    </source>
</evidence>
<dbReference type="Proteomes" id="UP000070444">
    <property type="component" value="Unassembled WGS sequence"/>
</dbReference>
<dbReference type="GO" id="GO:0022857">
    <property type="term" value="F:transmembrane transporter activity"/>
    <property type="evidence" value="ECO:0007669"/>
    <property type="project" value="InterPro"/>
</dbReference>
<feature type="non-terminal residue" evidence="6">
    <location>
        <position position="441"/>
    </location>
</feature>
<dbReference type="GO" id="GO:0016020">
    <property type="term" value="C:membrane"/>
    <property type="evidence" value="ECO:0007669"/>
    <property type="project" value="UniProtKB-SubCell"/>
</dbReference>
<feature type="transmembrane region" description="Helical" evidence="5">
    <location>
        <begin position="89"/>
        <end position="109"/>
    </location>
</feature>
<feature type="transmembrane region" description="Helical" evidence="5">
    <location>
        <begin position="320"/>
        <end position="339"/>
    </location>
</feature>
<dbReference type="InterPro" id="IPR005828">
    <property type="entry name" value="MFS_sugar_transport-like"/>
</dbReference>
<dbReference type="InterPro" id="IPR036259">
    <property type="entry name" value="MFS_trans_sf"/>
</dbReference>
<keyword evidence="3 5" id="KW-1133">Transmembrane helix</keyword>
<dbReference type="OrthoDB" id="2153661at2759"/>
<name>A0A137NZQ9_CONC2</name>
<evidence type="ECO:0008006" key="8">
    <source>
        <dbReference type="Google" id="ProtNLM"/>
    </source>
</evidence>
<feature type="transmembrane region" description="Helical" evidence="5">
    <location>
        <begin position="388"/>
        <end position="405"/>
    </location>
</feature>
<evidence type="ECO:0000313" key="7">
    <source>
        <dbReference type="Proteomes" id="UP000070444"/>
    </source>
</evidence>
<feature type="transmembrane region" description="Helical" evidence="5">
    <location>
        <begin position="130"/>
        <end position="150"/>
    </location>
</feature>
<accession>A0A137NZQ9</accession>
<dbReference type="Pfam" id="PF00083">
    <property type="entry name" value="Sugar_tr"/>
    <property type="match status" value="1"/>
</dbReference>
<keyword evidence="4 5" id="KW-0472">Membrane</keyword>
<dbReference type="STRING" id="796925.A0A137NZQ9"/>
<keyword evidence="7" id="KW-1185">Reference proteome</keyword>
<dbReference type="SUPFAM" id="SSF103473">
    <property type="entry name" value="MFS general substrate transporter"/>
    <property type="match status" value="1"/>
</dbReference>
<feature type="transmembrane region" description="Helical" evidence="5">
    <location>
        <begin position="285"/>
        <end position="308"/>
    </location>
</feature>